<dbReference type="GeneID" id="34014977"/>
<accession>A0A1Z3UA85</accession>
<dbReference type="Proteomes" id="UP001272940">
    <property type="component" value="Unassembled WGS sequence"/>
</dbReference>
<evidence type="ECO:0000256" key="1">
    <source>
        <dbReference type="SAM" id="MobiDB-lite"/>
    </source>
</evidence>
<name>A0A1Z3UA85_BREVE</name>
<dbReference type="EMBL" id="CP022048">
    <property type="protein sequence ID" value="ASE40165.1"/>
    <property type="molecule type" value="Genomic_DNA"/>
</dbReference>
<reference evidence="4" key="3">
    <citation type="submission" date="2022-06" db="EMBL/GenBank/DDBJ databases">
        <authorList>
            <person name="Hesketh-Best P.J."/>
            <person name="Koch M.J."/>
        </authorList>
    </citation>
    <scope>NUCLEOTIDE SEQUENCE</scope>
    <source>
        <strain evidence="4">PC206-O</strain>
    </source>
</reference>
<feature type="signal peptide" evidence="2">
    <location>
        <begin position="1"/>
        <end position="20"/>
    </location>
</feature>
<reference evidence="3" key="2">
    <citation type="submission" date="2017-12" db="EMBL/GenBank/DDBJ databases">
        <title>FDA dAtabase for Regulatory Grade micrObial Sequences (FDA-ARGOS): Supporting development and validation of Infectious Disease Dx tests.</title>
        <authorList>
            <person name="Campos J."/>
            <person name="Goldberg B."/>
            <person name="Tallon L."/>
            <person name="Sadzewicz L."/>
            <person name="Sengamalay N."/>
            <person name="Ott S."/>
            <person name="Godinez A."/>
            <person name="Nagaraj S."/>
            <person name="Vavikolanu K."/>
            <person name="Vyas G."/>
            <person name="Nadendla S."/>
            <person name="Aluvathingal J."/>
            <person name="Geyer C."/>
            <person name="Nandy P."/>
            <person name="Hobson J."/>
            <person name="Sichtig H."/>
        </authorList>
    </citation>
    <scope>NUCLEOTIDE SEQUENCE</scope>
    <source>
        <strain evidence="3">FDAARGOS_289</strain>
    </source>
</reference>
<feature type="region of interest" description="Disordered" evidence="1">
    <location>
        <begin position="27"/>
        <end position="53"/>
    </location>
</feature>
<evidence type="ECO:0008006" key="7">
    <source>
        <dbReference type="Google" id="ProtNLM"/>
    </source>
</evidence>
<dbReference type="KEGG" id="bvc:CEP68_11975"/>
<evidence type="ECO:0000256" key="2">
    <source>
        <dbReference type="SAM" id="SignalP"/>
    </source>
</evidence>
<evidence type="ECO:0000313" key="3">
    <source>
        <dbReference type="EMBL" id="ASE40165.1"/>
    </source>
</evidence>
<evidence type="ECO:0000313" key="6">
    <source>
        <dbReference type="Proteomes" id="UP001272940"/>
    </source>
</evidence>
<keyword evidence="6" id="KW-1185">Reference proteome</keyword>
<dbReference type="RefSeq" id="WP_066629473.1">
    <property type="nucleotide sequence ID" value="NZ_CP022048.2"/>
</dbReference>
<evidence type="ECO:0000313" key="5">
    <source>
        <dbReference type="Proteomes" id="UP000197050"/>
    </source>
</evidence>
<gene>
    <name evidence="3" type="ORF">CEP68_11975</name>
    <name evidence="4" type="ORF">NJD11_04365</name>
</gene>
<dbReference type="PROSITE" id="PS51257">
    <property type="entry name" value="PROKAR_LIPOPROTEIN"/>
    <property type="match status" value="1"/>
</dbReference>
<sequence>MPVAALRLIAVAGASALALAACSNNDDKAAVDPSMSPEQQAAAAANTPVTAQPRQIRNVPVDVQGVTDVGATVRVKNVDLAEDATILDVSISFASDMTNNVQMATNATYIELPNGQKLRLKPPEGNPNMNIVKGDTMNGRLVFMGAVPAGVNQISVVFNEGSTSDSIIGPFLRMTIPLTAQAAQNPTTQNPTSGAAG</sequence>
<dbReference type="AlphaFoldDB" id="A0A1Z3UA85"/>
<evidence type="ECO:0000313" key="4">
    <source>
        <dbReference type="EMBL" id="MDX2334172.1"/>
    </source>
</evidence>
<reference evidence="4 6" key="4">
    <citation type="journal article" date="2023" name="FEMS Microbes">
        <title>Whole genomes of deep-sea sponge-associated bacteria exhibit high novel natural product potential.</title>
        <authorList>
            <person name="Hesketh-Best P.J."/>
            <person name="January G.G."/>
            <person name="Koch M.J."/>
            <person name="Warburton P.J."/>
            <person name="Howell K.L."/>
            <person name="Upton M."/>
        </authorList>
    </citation>
    <scope>NUCLEOTIDE SEQUENCE [LARGE SCALE GENOMIC DNA]</scope>
    <source>
        <strain evidence="4 6">PC206-O</strain>
    </source>
</reference>
<keyword evidence="2" id="KW-0732">Signal</keyword>
<protein>
    <recommendedName>
        <fullName evidence="7">DUF4352 domain-containing protein</fullName>
    </recommendedName>
</protein>
<dbReference type="Proteomes" id="UP000197050">
    <property type="component" value="Chromosome"/>
</dbReference>
<reference evidence="5" key="1">
    <citation type="submission" date="2017-06" db="EMBL/GenBank/DDBJ databases">
        <title>FDA dAtabase for Regulatory Grade micrObial Sequences (FDA-ARGOS): Supporting development and validation of Infectious Disease Dx tests.</title>
        <authorList>
            <person name="Minogue T."/>
            <person name="Wolcott M."/>
            <person name="Wasieloski L."/>
            <person name="Aguilar W."/>
            <person name="Moore D."/>
            <person name="Tallon L."/>
            <person name="Sadzewicz L."/>
            <person name="Sengamalay N."/>
            <person name="Ott S."/>
            <person name="Godinez A."/>
            <person name="Nagaraj S."/>
            <person name="Nadendla S."/>
            <person name="Geyer C."/>
            <person name="Sichtig H."/>
        </authorList>
    </citation>
    <scope>NUCLEOTIDE SEQUENCE [LARGE SCALE GENOMIC DNA]</scope>
    <source>
        <strain evidence="5">FDAARGOS_289</strain>
    </source>
</reference>
<dbReference type="EMBL" id="JAMYEC010000002">
    <property type="protein sequence ID" value="MDX2334172.1"/>
    <property type="molecule type" value="Genomic_DNA"/>
</dbReference>
<proteinExistence type="predicted"/>
<organism evidence="3 5">
    <name type="scientific">Brevundimonas vesicularis</name>
    <name type="common">Pseudomonas vesicularis</name>
    <dbReference type="NCBI Taxonomy" id="41276"/>
    <lineage>
        <taxon>Bacteria</taxon>
        <taxon>Pseudomonadati</taxon>
        <taxon>Pseudomonadota</taxon>
        <taxon>Alphaproteobacteria</taxon>
        <taxon>Caulobacterales</taxon>
        <taxon>Caulobacteraceae</taxon>
        <taxon>Brevundimonas</taxon>
    </lineage>
</organism>
<feature type="chain" id="PRO_5011283088" description="DUF4352 domain-containing protein" evidence="2">
    <location>
        <begin position="21"/>
        <end position="197"/>
    </location>
</feature>